<dbReference type="EMBL" id="CM001441">
    <property type="protein sequence ID" value="EHQ89604.1"/>
    <property type="molecule type" value="Genomic_DNA"/>
</dbReference>
<evidence type="ECO:0000313" key="1">
    <source>
        <dbReference type="EMBL" id="EHQ89604.1"/>
    </source>
</evidence>
<evidence type="ECO:0000313" key="2">
    <source>
        <dbReference type="Proteomes" id="UP000005104"/>
    </source>
</evidence>
<dbReference type="RefSeq" id="WP_007783378.1">
    <property type="nucleotide sequence ID" value="NZ_CM001441.1"/>
</dbReference>
<name>H5Y4K6_9FIRM</name>
<gene>
    <name evidence="1" type="ORF">DesyoDRAFT_2538</name>
</gene>
<reference evidence="1 2" key="1">
    <citation type="submission" date="2011-11" db="EMBL/GenBank/DDBJ databases">
        <title>The Noncontiguous Finished genome of Desulfosporosinus youngiae DSM 17734.</title>
        <authorList>
            <consortium name="US DOE Joint Genome Institute (JGI-PGF)"/>
            <person name="Lucas S."/>
            <person name="Han J."/>
            <person name="Lapidus A."/>
            <person name="Cheng J.-F."/>
            <person name="Goodwin L."/>
            <person name="Pitluck S."/>
            <person name="Peters L."/>
            <person name="Ovchinnikova G."/>
            <person name="Lu M."/>
            <person name="Land M.L."/>
            <person name="Hauser L."/>
            <person name="Pester M."/>
            <person name="Spring S."/>
            <person name="Ollivier B."/>
            <person name="Rattei T."/>
            <person name="Klenk H.-P."/>
            <person name="Wagner M."/>
            <person name="Loy A."/>
            <person name="Woyke T.J."/>
        </authorList>
    </citation>
    <scope>NUCLEOTIDE SEQUENCE [LARGE SCALE GENOMIC DNA]</scope>
    <source>
        <strain evidence="1 2">DSM 17734</strain>
    </source>
</reference>
<sequence>MNWIRKLLLWVIVISLITTTSGCGTKTFSTNQINSIEKEKISLIAINKGSSQQEEYTDSDMISEIIHNLNKVKVKKSSRDEDIRILDSGNALKKNSTIIIHLLNDENELQSMAILLNSVRPQQNA</sequence>
<proteinExistence type="predicted"/>
<dbReference type="Proteomes" id="UP000005104">
    <property type="component" value="Chromosome"/>
</dbReference>
<dbReference type="HOGENOM" id="CLU_1989080_0_0_9"/>
<organism evidence="1 2">
    <name type="scientific">Desulfosporosinus youngiae DSM 17734</name>
    <dbReference type="NCBI Taxonomy" id="768710"/>
    <lineage>
        <taxon>Bacteria</taxon>
        <taxon>Bacillati</taxon>
        <taxon>Bacillota</taxon>
        <taxon>Clostridia</taxon>
        <taxon>Eubacteriales</taxon>
        <taxon>Desulfitobacteriaceae</taxon>
        <taxon>Desulfosporosinus</taxon>
    </lineage>
</organism>
<dbReference type="OrthoDB" id="9901599at2"/>
<dbReference type="AlphaFoldDB" id="H5Y4K6"/>
<keyword evidence="2" id="KW-1185">Reference proteome</keyword>
<accession>H5Y4K6</accession>
<dbReference type="PROSITE" id="PS51257">
    <property type="entry name" value="PROKAR_LIPOPROTEIN"/>
    <property type="match status" value="1"/>
</dbReference>
<protein>
    <recommendedName>
        <fullName evidence="3">Lipoprotein</fullName>
    </recommendedName>
</protein>
<evidence type="ECO:0008006" key="3">
    <source>
        <dbReference type="Google" id="ProtNLM"/>
    </source>
</evidence>